<gene>
    <name evidence="2" type="ORF">DGAL_LOCUS11573</name>
</gene>
<feature type="region of interest" description="Disordered" evidence="1">
    <location>
        <begin position="19"/>
        <end position="77"/>
    </location>
</feature>
<dbReference type="AlphaFoldDB" id="A0A8J2RP06"/>
<reference evidence="2" key="1">
    <citation type="submission" date="2021-11" db="EMBL/GenBank/DDBJ databases">
        <authorList>
            <person name="Schell T."/>
        </authorList>
    </citation>
    <scope>NUCLEOTIDE SEQUENCE</scope>
    <source>
        <strain evidence="2">M5</strain>
    </source>
</reference>
<evidence type="ECO:0000256" key="1">
    <source>
        <dbReference type="SAM" id="MobiDB-lite"/>
    </source>
</evidence>
<accession>A0A8J2RP06</accession>
<sequence length="77" mass="8818">MGAGKTELYIPGRMDSLESMAAESSPLSPELRNRNKRKETTHYQRASLGRYTTYTQSTSFPYRQEGPAEKKEEDVEE</sequence>
<name>A0A8J2RP06_9CRUS</name>
<feature type="compositionally biased region" description="Polar residues" evidence="1">
    <location>
        <begin position="50"/>
        <end position="61"/>
    </location>
</feature>
<protein>
    <submittedName>
        <fullName evidence="2">Uncharacterized protein</fullName>
    </submittedName>
</protein>
<proteinExistence type="predicted"/>
<comment type="caution">
    <text evidence="2">The sequence shown here is derived from an EMBL/GenBank/DDBJ whole genome shotgun (WGS) entry which is preliminary data.</text>
</comment>
<evidence type="ECO:0000313" key="2">
    <source>
        <dbReference type="EMBL" id="CAH0108204.1"/>
    </source>
</evidence>
<dbReference type="EMBL" id="CAKKLH010000281">
    <property type="protein sequence ID" value="CAH0108204.1"/>
    <property type="molecule type" value="Genomic_DNA"/>
</dbReference>
<dbReference type="Proteomes" id="UP000789390">
    <property type="component" value="Unassembled WGS sequence"/>
</dbReference>
<organism evidence="2 3">
    <name type="scientific">Daphnia galeata</name>
    <dbReference type="NCBI Taxonomy" id="27404"/>
    <lineage>
        <taxon>Eukaryota</taxon>
        <taxon>Metazoa</taxon>
        <taxon>Ecdysozoa</taxon>
        <taxon>Arthropoda</taxon>
        <taxon>Crustacea</taxon>
        <taxon>Branchiopoda</taxon>
        <taxon>Diplostraca</taxon>
        <taxon>Cladocera</taxon>
        <taxon>Anomopoda</taxon>
        <taxon>Daphniidae</taxon>
        <taxon>Daphnia</taxon>
    </lineage>
</organism>
<keyword evidence="3" id="KW-1185">Reference proteome</keyword>
<feature type="compositionally biased region" description="Basic and acidic residues" evidence="1">
    <location>
        <begin position="66"/>
        <end position="77"/>
    </location>
</feature>
<evidence type="ECO:0000313" key="3">
    <source>
        <dbReference type="Proteomes" id="UP000789390"/>
    </source>
</evidence>